<dbReference type="Pfam" id="PF06075">
    <property type="entry name" value="DUF936"/>
    <property type="match status" value="1"/>
</dbReference>
<reference evidence="3" key="1">
    <citation type="journal article" date="2019" name="Sci. Rep.">
        <title>Draft genome of Tanacetum cinerariifolium, the natural source of mosquito coil.</title>
        <authorList>
            <person name="Yamashiro T."/>
            <person name="Shiraishi A."/>
            <person name="Satake H."/>
            <person name="Nakayama K."/>
        </authorList>
    </citation>
    <scope>NUCLEOTIDE SEQUENCE</scope>
</reference>
<gene>
    <name evidence="3" type="ORF">Tci_016766</name>
</gene>
<evidence type="ECO:0000313" key="3">
    <source>
        <dbReference type="EMBL" id="GEU44788.1"/>
    </source>
</evidence>
<dbReference type="InterPro" id="IPR017451">
    <property type="entry name" value="F-box-assoc_interact_dom"/>
</dbReference>
<organism evidence="3">
    <name type="scientific">Tanacetum cinerariifolium</name>
    <name type="common">Dalmatian daisy</name>
    <name type="synonym">Chrysanthemum cinerariifolium</name>
    <dbReference type="NCBI Taxonomy" id="118510"/>
    <lineage>
        <taxon>Eukaryota</taxon>
        <taxon>Viridiplantae</taxon>
        <taxon>Streptophyta</taxon>
        <taxon>Embryophyta</taxon>
        <taxon>Tracheophyta</taxon>
        <taxon>Spermatophyta</taxon>
        <taxon>Magnoliopsida</taxon>
        <taxon>eudicotyledons</taxon>
        <taxon>Gunneridae</taxon>
        <taxon>Pentapetalae</taxon>
        <taxon>asterids</taxon>
        <taxon>campanulids</taxon>
        <taxon>Asterales</taxon>
        <taxon>Asteraceae</taxon>
        <taxon>Asteroideae</taxon>
        <taxon>Anthemideae</taxon>
        <taxon>Anthemidinae</taxon>
        <taxon>Tanacetum</taxon>
    </lineage>
</organism>
<evidence type="ECO:0000259" key="1">
    <source>
        <dbReference type="Pfam" id="PF06075"/>
    </source>
</evidence>
<dbReference type="PANTHER" id="PTHR31672:SF13">
    <property type="entry name" value="F-BOX PROTEIN CPR30-LIKE"/>
    <property type="match status" value="1"/>
</dbReference>
<dbReference type="NCBIfam" id="TIGR01640">
    <property type="entry name" value="F_box_assoc_1"/>
    <property type="match status" value="1"/>
</dbReference>
<dbReference type="AlphaFoldDB" id="A0A6L2K5W2"/>
<evidence type="ECO:0000259" key="2">
    <source>
        <dbReference type="Pfam" id="PF07734"/>
    </source>
</evidence>
<dbReference type="SUPFAM" id="SSF81383">
    <property type="entry name" value="F-box domain"/>
    <property type="match status" value="1"/>
</dbReference>
<dbReference type="EMBL" id="BKCJ010001894">
    <property type="protein sequence ID" value="GEU44788.1"/>
    <property type="molecule type" value="Genomic_DNA"/>
</dbReference>
<sequence>MDMFDVVESILLRCVVKDLLGWKSVCKSWYSLISSPSFAKTHAKFICNKEEDNPKKIAMITSYLDISGRQVKVRSGWSYYSKWSMEGSCNGLVCIYSGARIFVTNPVTREFREIQQAPKRTAKEMQCLGFGYDSTSDDYKVVLAICQQGKALVRILSLKSNVWKPFGHVNYIFDDSLLAIPGILFNGALHWISLPPTYFCDENIQLSRNKEHIRSPMFVQTLVSPYVKEMREAEEEERSYHYFPQDGEDMSKQATISYRSSVNLYANPEEMLFTVTLTAFGVGCKPVNYGDWVKVLLRKKKYDRNLDMDLNFGDGKFFGCLSLSCGHRGILEAAIFTPYTLKNETDFVYPKYFPYQRESLKVEIRIYFPLVVLPLLRSLDGSDYPLNLKLSVLWYDLFFSSLATYVSLPDENVDLILSDKILLGQYVHVDRLKSATPVPILHGVRLVPGGQHPCVGTPQDIVATRSLGFLNNGSSSNSSKLIGNVKLPSKKESSSVRSSNWALDGKLSKLILNTSESRQSLSKVKPSSSRSIPSSPTSCYSLPISFEKFSNGVKNQSKIKGLDKDIAKLNLGRRGLRFVGRVRVGRNLG</sequence>
<comment type="caution">
    <text evidence="3">The sequence shown here is derived from an EMBL/GenBank/DDBJ whole genome shotgun (WGS) entry which is preliminary data.</text>
</comment>
<accession>A0A6L2K5W2</accession>
<dbReference type="InterPro" id="IPR050796">
    <property type="entry name" value="SCF_F-box_component"/>
</dbReference>
<dbReference type="InterPro" id="IPR036047">
    <property type="entry name" value="F-box-like_dom_sf"/>
</dbReference>
<dbReference type="PANTHER" id="PTHR31672">
    <property type="entry name" value="BNACNNG10540D PROTEIN"/>
    <property type="match status" value="1"/>
</dbReference>
<feature type="domain" description="DUF936" evidence="1">
    <location>
        <begin position="400"/>
        <end position="463"/>
    </location>
</feature>
<evidence type="ECO:0008006" key="4">
    <source>
        <dbReference type="Google" id="ProtNLM"/>
    </source>
</evidence>
<dbReference type="InterPro" id="IPR048297">
    <property type="entry name" value="DUF936_dom_pln"/>
</dbReference>
<feature type="domain" description="F-box associated beta-propeller type 1" evidence="2">
    <location>
        <begin position="87"/>
        <end position="193"/>
    </location>
</feature>
<proteinExistence type="predicted"/>
<dbReference type="Pfam" id="PF07734">
    <property type="entry name" value="FBA_1"/>
    <property type="match status" value="1"/>
</dbReference>
<protein>
    <recommendedName>
        <fullName evidence="4">F-box domain-containing protein</fullName>
    </recommendedName>
</protein>
<dbReference type="InterPro" id="IPR006527">
    <property type="entry name" value="F-box-assoc_dom_typ1"/>
</dbReference>
<name>A0A6L2K5W2_TANCI</name>